<organism evidence="1 2">
    <name type="scientific">Spirosoma flavum</name>
    <dbReference type="NCBI Taxonomy" id="2048557"/>
    <lineage>
        <taxon>Bacteria</taxon>
        <taxon>Pseudomonadati</taxon>
        <taxon>Bacteroidota</taxon>
        <taxon>Cytophagia</taxon>
        <taxon>Cytophagales</taxon>
        <taxon>Cytophagaceae</taxon>
        <taxon>Spirosoma</taxon>
    </lineage>
</organism>
<comment type="caution">
    <text evidence="1">The sequence shown here is derived from an EMBL/GenBank/DDBJ whole genome shotgun (WGS) entry which is preliminary data.</text>
</comment>
<gene>
    <name evidence="1" type="ORF">ACFS25_28585</name>
</gene>
<sequence>MSSDEPSSKPAPTKLTATESMKEQIEHMIHNGIEVRDTVSVLGVN</sequence>
<dbReference type="EMBL" id="JBHUOM010000043">
    <property type="protein sequence ID" value="MFD2937758.1"/>
    <property type="molecule type" value="Genomic_DNA"/>
</dbReference>
<protein>
    <submittedName>
        <fullName evidence="1">Uncharacterized protein</fullName>
    </submittedName>
</protein>
<evidence type="ECO:0000313" key="1">
    <source>
        <dbReference type="EMBL" id="MFD2937758.1"/>
    </source>
</evidence>
<keyword evidence="2" id="KW-1185">Reference proteome</keyword>
<evidence type="ECO:0000313" key="2">
    <source>
        <dbReference type="Proteomes" id="UP001597512"/>
    </source>
</evidence>
<dbReference type="Proteomes" id="UP001597512">
    <property type="component" value="Unassembled WGS sequence"/>
</dbReference>
<reference evidence="2" key="1">
    <citation type="journal article" date="2019" name="Int. J. Syst. Evol. Microbiol.">
        <title>The Global Catalogue of Microorganisms (GCM) 10K type strain sequencing project: providing services to taxonomists for standard genome sequencing and annotation.</title>
        <authorList>
            <consortium name="The Broad Institute Genomics Platform"/>
            <consortium name="The Broad Institute Genome Sequencing Center for Infectious Disease"/>
            <person name="Wu L."/>
            <person name="Ma J."/>
        </authorList>
    </citation>
    <scope>NUCLEOTIDE SEQUENCE [LARGE SCALE GENOMIC DNA]</scope>
    <source>
        <strain evidence="2">KCTC 52490</strain>
    </source>
</reference>
<name>A0ABW6ATL1_9BACT</name>
<proteinExistence type="predicted"/>
<accession>A0ABW6ATL1</accession>